<dbReference type="GO" id="GO:0000902">
    <property type="term" value="P:cell morphogenesis"/>
    <property type="evidence" value="ECO:0007669"/>
    <property type="project" value="InterPro"/>
</dbReference>
<feature type="domain" description="Septum formation inhibitor MinC C-terminal" evidence="8">
    <location>
        <begin position="144"/>
        <end position="245"/>
    </location>
</feature>
<evidence type="ECO:0000256" key="6">
    <source>
        <dbReference type="HAMAP-Rule" id="MF_00267"/>
    </source>
</evidence>
<dbReference type="NCBIfam" id="TIGR01222">
    <property type="entry name" value="minC"/>
    <property type="match status" value="1"/>
</dbReference>
<dbReference type="GO" id="GO:0051302">
    <property type="term" value="P:regulation of cell division"/>
    <property type="evidence" value="ECO:0007669"/>
    <property type="project" value="InterPro"/>
</dbReference>
<feature type="region of interest" description="Disordered" evidence="7">
    <location>
        <begin position="108"/>
        <end position="135"/>
    </location>
</feature>
<proteinExistence type="inferred from homology"/>
<evidence type="ECO:0000256" key="3">
    <source>
        <dbReference type="ARBA" id="ARBA00023210"/>
    </source>
</evidence>
<dbReference type="InterPro" id="IPR013033">
    <property type="entry name" value="MinC"/>
</dbReference>
<comment type="subunit">
    <text evidence="6">Interacts with MinD and FtsZ.</text>
</comment>
<keyword evidence="11" id="KW-1185">Reference proteome</keyword>
<evidence type="ECO:0000256" key="4">
    <source>
        <dbReference type="ARBA" id="ARBA00023306"/>
    </source>
</evidence>
<dbReference type="SUPFAM" id="SSF63848">
    <property type="entry name" value="Cell-division inhibitor MinC, C-terminal domain"/>
    <property type="match status" value="1"/>
</dbReference>
<dbReference type="Gene3D" id="2.160.20.70">
    <property type="match status" value="1"/>
</dbReference>
<comment type="similarity">
    <text evidence="1 6">Belongs to the MinC family.</text>
</comment>
<name>A0A401JB60_9PROT</name>
<protein>
    <recommendedName>
        <fullName evidence="6">Probable septum site-determining protein MinC</fullName>
    </recommendedName>
</protein>
<organism evidence="10 11">
    <name type="scientific">Sulfuriferula multivorans</name>
    <dbReference type="NCBI Taxonomy" id="1559896"/>
    <lineage>
        <taxon>Bacteria</taxon>
        <taxon>Pseudomonadati</taxon>
        <taxon>Pseudomonadota</taxon>
        <taxon>Betaproteobacteria</taxon>
        <taxon>Nitrosomonadales</taxon>
        <taxon>Sulfuricellaceae</taxon>
        <taxon>Sulfuriferula</taxon>
    </lineage>
</organism>
<dbReference type="EMBL" id="BGOW01000003">
    <property type="protein sequence ID" value="GBL44849.1"/>
    <property type="molecule type" value="Genomic_DNA"/>
</dbReference>
<evidence type="ECO:0000313" key="11">
    <source>
        <dbReference type="Proteomes" id="UP000286806"/>
    </source>
</evidence>
<evidence type="ECO:0000259" key="8">
    <source>
        <dbReference type="Pfam" id="PF03775"/>
    </source>
</evidence>
<dbReference type="AlphaFoldDB" id="A0A401JB60"/>
<dbReference type="RefSeq" id="WP_124703686.1">
    <property type="nucleotide sequence ID" value="NZ_BGOW01000003.1"/>
</dbReference>
<dbReference type="PANTHER" id="PTHR34108:SF1">
    <property type="entry name" value="SEPTUM SITE-DETERMINING PROTEIN MINC"/>
    <property type="match status" value="1"/>
</dbReference>
<gene>
    <name evidence="6" type="primary">minC</name>
    <name evidence="10" type="ORF">SFMTTN_0650</name>
</gene>
<sequence length="250" mass="27256">MSHKKLPYFELRNSTVDTLLFIVKSTDLSELRAELARRYEATPGFFANDVVAIDLRRLENERIPVDDVAALLNEFRLRPIGIVATEAQQEWAGKGNLPFVELRERRDASKPAAAPDAPDAPPATPPSPPPVSESTAKVAATTMVIDKPLRSGQQIYAPGDLVVLGLVSFGAEVIAAGSIHIYAPLRGRALAGVHGDHEARIFCTCFEPELIAVAGIYRTAENPLPDNVLGKPVQVRLNQEKLIIEPLRLT</sequence>
<dbReference type="GO" id="GO:1901891">
    <property type="term" value="P:regulation of cell septum assembly"/>
    <property type="evidence" value="ECO:0007669"/>
    <property type="project" value="InterPro"/>
</dbReference>
<dbReference type="Pfam" id="PF05209">
    <property type="entry name" value="MinC_N"/>
    <property type="match status" value="1"/>
</dbReference>
<dbReference type="InterPro" id="IPR036145">
    <property type="entry name" value="MinC_C_sf"/>
</dbReference>
<feature type="domain" description="Septum formation inhibitor MinC N-terminal" evidence="9">
    <location>
        <begin position="9"/>
        <end position="79"/>
    </location>
</feature>
<evidence type="ECO:0000256" key="5">
    <source>
        <dbReference type="ARBA" id="ARBA00025606"/>
    </source>
</evidence>
<reference evidence="10 11" key="1">
    <citation type="journal article" date="2019" name="Front. Microbiol.">
        <title>Genomes of Neutrophilic Sulfur-Oxidizing Chemolithoautotrophs Representing 9 Proteobacterial Species From 8 Genera.</title>
        <authorList>
            <person name="Watanabe T."/>
            <person name="Kojima H."/>
            <person name="Umezawa K."/>
            <person name="Hori C."/>
            <person name="Takasuka T.E."/>
            <person name="Kato Y."/>
            <person name="Fukui M."/>
        </authorList>
    </citation>
    <scope>NUCLEOTIDE SEQUENCE [LARGE SCALE GENOMIC DNA]</scope>
    <source>
        <strain evidence="10 11">TTN</strain>
    </source>
</reference>
<dbReference type="OrthoDB" id="9794530at2"/>
<dbReference type="InterPro" id="IPR005526">
    <property type="entry name" value="Septum_form_inhib_MinC_C"/>
</dbReference>
<evidence type="ECO:0000259" key="9">
    <source>
        <dbReference type="Pfam" id="PF05209"/>
    </source>
</evidence>
<evidence type="ECO:0000313" key="10">
    <source>
        <dbReference type="EMBL" id="GBL44849.1"/>
    </source>
</evidence>
<accession>A0A401JB60</accession>
<dbReference type="Proteomes" id="UP000286806">
    <property type="component" value="Unassembled WGS sequence"/>
</dbReference>
<evidence type="ECO:0000256" key="2">
    <source>
        <dbReference type="ARBA" id="ARBA00022618"/>
    </source>
</evidence>
<feature type="compositionally biased region" description="Pro residues" evidence="7">
    <location>
        <begin position="118"/>
        <end position="131"/>
    </location>
</feature>
<evidence type="ECO:0000256" key="1">
    <source>
        <dbReference type="ARBA" id="ARBA00006291"/>
    </source>
</evidence>
<keyword evidence="3 6" id="KW-0717">Septation</keyword>
<dbReference type="HAMAP" id="MF_00267">
    <property type="entry name" value="MinC"/>
    <property type="match status" value="1"/>
</dbReference>
<evidence type="ECO:0000256" key="7">
    <source>
        <dbReference type="SAM" id="MobiDB-lite"/>
    </source>
</evidence>
<keyword evidence="4 6" id="KW-0131">Cell cycle</keyword>
<dbReference type="GO" id="GO:0000917">
    <property type="term" value="P:division septum assembly"/>
    <property type="evidence" value="ECO:0007669"/>
    <property type="project" value="UniProtKB-KW"/>
</dbReference>
<keyword evidence="2 6" id="KW-0132">Cell division</keyword>
<comment type="caution">
    <text evidence="10">The sequence shown here is derived from an EMBL/GenBank/DDBJ whole genome shotgun (WGS) entry which is preliminary data.</text>
</comment>
<dbReference type="InterPro" id="IPR007874">
    <property type="entry name" value="MinC_N"/>
</dbReference>
<dbReference type="Pfam" id="PF03775">
    <property type="entry name" value="MinC_C"/>
    <property type="match status" value="1"/>
</dbReference>
<dbReference type="Gene3D" id="3.30.70.260">
    <property type="match status" value="1"/>
</dbReference>
<dbReference type="InterPro" id="IPR016098">
    <property type="entry name" value="CAP/MinC_C"/>
</dbReference>
<dbReference type="PANTHER" id="PTHR34108">
    <property type="entry name" value="SEPTUM SITE-DETERMINING PROTEIN MINC"/>
    <property type="match status" value="1"/>
</dbReference>
<comment type="function">
    <text evidence="5 6">Cell division inhibitor that blocks the formation of polar Z ring septums. Rapidly oscillates between the poles of the cell to destabilize FtsZ filaments that have formed before they mature into polar Z rings. Prevents FtsZ polymerization.</text>
</comment>